<accession>A0A6G5AEW6</accession>
<dbReference type="EMBL" id="GIKN01007191">
    <property type="protein sequence ID" value="NIE49464.1"/>
    <property type="molecule type" value="Transcribed_RNA"/>
</dbReference>
<dbReference type="AlphaFoldDB" id="A0A6G5AEW6"/>
<protein>
    <submittedName>
        <fullName evidence="1">Uncharacterized protein</fullName>
    </submittedName>
</protein>
<name>A0A6G5AEW6_RHIMP</name>
<sequence>MISTRSMIPSMLLPNGSPTGRWQSIRKTSASMTITRKGSLQFCCTIYGTALTRVHKQKYVFLTLPSVSGGRADYFDHFHSKTKLCFLRRKHEGKGSVLNKAFSLQNIRQTLPRIRM</sequence>
<organism evidence="1">
    <name type="scientific">Rhipicephalus microplus</name>
    <name type="common">Cattle tick</name>
    <name type="synonym">Boophilus microplus</name>
    <dbReference type="NCBI Taxonomy" id="6941"/>
    <lineage>
        <taxon>Eukaryota</taxon>
        <taxon>Metazoa</taxon>
        <taxon>Ecdysozoa</taxon>
        <taxon>Arthropoda</taxon>
        <taxon>Chelicerata</taxon>
        <taxon>Arachnida</taxon>
        <taxon>Acari</taxon>
        <taxon>Parasitiformes</taxon>
        <taxon>Ixodida</taxon>
        <taxon>Ixodoidea</taxon>
        <taxon>Ixodidae</taxon>
        <taxon>Rhipicephalinae</taxon>
        <taxon>Rhipicephalus</taxon>
        <taxon>Boophilus</taxon>
    </lineage>
</organism>
<reference evidence="1" key="1">
    <citation type="submission" date="2020-03" db="EMBL/GenBank/DDBJ databases">
        <title>A transcriptome and proteome of the tick Rhipicephalus microplus shaped by the genetic composition of its hosts and developmental stage.</title>
        <authorList>
            <person name="Garcia G.R."/>
            <person name="Ribeiro J.M.C."/>
            <person name="Maruyama S.R."/>
            <person name="Gardinasse L.G."/>
            <person name="Nelson K."/>
            <person name="Ferreira B.R."/>
            <person name="Andrade T.G."/>
            <person name="Santos I.K.F.M."/>
        </authorList>
    </citation>
    <scope>NUCLEOTIDE SEQUENCE</scope>
    <source>
        <strain evidence="1">NSGR</strain>
        <tissue evidence="1">Salivary glands</tissue>
    </source>
</reference>
<evidence type="ECO:0000313" key="1">
    <source>
        <dbReference type="EMBL" id="NIE49464.1"/>
    </source>
</evidence>
<proteinExistence type="predicted"/>